<dbReference type="AlphaFoldDB" id="F4X7J2"/>
<dbReference type="OrthoDB" id="6363113at2759"/>
<keyword evidence="2" id="KW-1185">Reference proteome</keyword>
<accession>F4X7J2</accession>
<dbReference type="EMBL" id="GL888851">
    <property type="protein sequence ID" value="EGI57569.1"/>
    <property type="molecule type" value="Genomic_DNA"/>
</dbReference>
<reference evidence="1" key="1">
    <citation type="submission" date="2011-02" db="EMBL/GenBank/DDBJ databases">
        <title>The genome of the leaf-cutting ant Acromyrmex echinatior suggests key adaptations to social evolution and fungus farming.</title>
        <authorList>
            <person name="Nygaard S."/>
            <person name="Zhang G."/>
        </authorList>
    </citation>
    <scope>NUCLEOTIDE SEQUENCE</scope>
</reference>
<evidence type="ECO:0000313" key="2">
    <source>
        <dbReference type="Proteomes" id="UP000007755"/>
    </source>
</evidence>
<proteinExistence type="predicted"/>
<evidence type="ECO:0000313" key="1">
    <source>
        <dbReference type="EMBL" id="EGI57569.1"/>
    </source>
</evidence>
<sequence>MYRLVANPKGTGDGCHAAVHLPTDEANAENDSDDSVSSCQLGRAATAKLIAALPRDFGSETSLYYSESPRMATKYFMC</sequence>
<gene>
    <name evidence="1" type="ORF">G5I_14369</name>
</gene>
<name>F4X7J2_ACREC</name>
<dbReference type="InParanoid" id="F4X7J2"/>
<dbReference type="Proteomes" id="UP000007755">
    <property type="component" value="Unassembled WGS sequence"/>
</dbReference>
<organism evidence="2">
    <name type="scientific">Acromyrmex echinatior</name>
    <name type="common">Panamanian leafcutter ant</name>
    <name type="synonym">Acromyrmex octospinosus echinatior</name>
    <dbReference type="NCBI Taxonomy" id="103372"/>
    <lineage>
        <taxon>Eukaryota</taxon>
        <taxon>Metazoa</taxon>
        <taxon>Ecdysozoa</taxon>
        <taxon>Arthropoda</taxon>
        <taxon>Hexapoda</taxon>
        <taxon>Insecta</taxon>
        <taxon>Pterygota</taxon>
        <taxon>Neoptera</taxon>
        <taxon>Endopterygota</taxon>
        <taxon>Hymenoptera</taxon>
        <taxon>Apocrita</taxon>
        <taxon>Aculeata</taxon>
        <taxon>Formicoidea</taxon>
        <taxon>Formicidae</taxon>
        <taxon>Myrmicinae</taxon>
        <taxon>Acromyrmex</taxon>
    </lineage>
</organism>
<protein>
    <submittedName>
        <fullName evidence="1">Uncharacterized protein</fullName>
    </submittedName>
</protein>